<keyword evidence="3" id="KW-1185">Reference proteome</keyword>
<name>A0AA88MPW5_CHASR</name>
<comment type="caution">
    <text evidence="2">The sequence shown here is derived from an EMBL/GenBank/DDBJ whole genome shotgun (WGS) entry which is preliminary data.</text>
</comment>
<proteinExistence type="predicted"/>
<dbReference type="EMBL" id="JAUPFM010000010">
    <property type="protein sequence ID" value="KAK2840139.1"/>
    <property type="molecule type" value="Genomic_DNA"/>
</dbReference>
<feature type="region of interest" description="Disordered" evidence="1">
    <location>
        <begin position="1"/>
        <end position="36"/>
    </location>
</feature>
<evidence type="ECO:0000313" key="2">
    <source>
        <dbReference type="EMBL" id="KAK2840139.1"/>
    </source>
</evidence>
<evidence type="ECO:0000256" key="1">
    <source>
        <dbReference type="SAM" id="MobiDB-lite"/>
    </source>
</evidence>
<reference evidence="2" key="1">
    <citation type="submission" date="2023-07" db="EMBL/GenBank/DDBJ databases">
        <title>Chromosome-level Genome Assembly of Striped Snakehead (Channa striata).</title>
        <authorList>
            <person name="Liu H."/>
        </authorList>
    </citation>
    <scope>NUCLEOTIDE SEQUENCE</scope>
    <source>
        <strain evidence="2">Gz</strain>
        <tissue evidence="2">Muscle</tissue>
    </source>
</reference>
<protein>
    <submittedName>
        <fullName evidence="2">Uncharacterized protein</fullName>
    </submittedName>
</protein>
<accession>A0AA88MPW5</accession>
<sequence length="126" mass="13319">MGPDKLVLAGNDRGVGGGGDECLDGTTHPPARQAEEETVEGVQSGAQASLLSSPGLCLCEPIRQSYPSSASQAGNISSEREQMWRLIYEEDDQPPNSVQQLGFRESGQNSNYISGSRALGCCCTLL</sequence>
<evidence type="ECO:0000313" key="3">
    <source>
        <dbReference type="Proteomes" id="UP001187415"/>
    </source>
</evidence>
<dbReference type="AlphaFoldDB" id="A0AA88MPW5"/>
<organism evidence="2 3">
    <name type="scientific">Channa striata</name>
    <name type="common">Snakehead murrel</name>
    <name type="synonym">Ophicephalus striatus</name>
    <dbReference type="NCBI Taxonomy" id="64152"/>
    <lineage>
        <taxon>Eukaryota</taxon>
        <taxon>Metazoa</taxon>
        <taxon>Chordata</taxon>
        <taxon>Craniata</taxon>
        <taxon>Vertebrata</taxon>
        <taxon>Euteleostomi</taxon>
        <taxon>Actinopterygii</taxon>
        <taxon>Neopterygii</taxon>
        <taxon>Teleostei</taxon>
        <taxon>Neoteleostei</taxon>
        <taxon>Acanthomorphata</taxon>
        <taxon>Anabantaria</taxon>
        <taxon>Anabantiformes</taxon>
        <taxon>Channoidei</taxon>
        <taxon>Channidae</taxon>
        <taxon>Channa</taxon>
    </lineage>
</organism>
<dbReference type="Proteomes" id="UP001187415">
    <property type="component" value="Unassembled WGS sequence"/>
</dbReference>
<gene>
    <name evidence="2" type="ORF">Q5P01_013879</name>
</gene>